<protein>
    <submittedName>
        <fullName evidence="1">Uncharacterized protein</fullName>
    </submittedName>
</protein>
<proteinExistence type="predicted"/>
<name>A0A2P2JCG1_RHIMU</name>
<sequence>MMMVELLIQRFQLLFIPCYCFINSFCYQPMCIGSYLNTRRNFLAIALPSLEIGI</sequence>
<evidence type="ECO:0000313" key="1">
    <source>
        <dbReference type="EMBL" id="MBW91159.1"/>
    </source>
</evidence>
<accession>A0A2P2JCG1</accession>
<dbReference type="EMBL" id="GGEC01010676">
    <property type="protein sequence ID" value="MBW91159.1"/>
    <property type="molecule type" value="Transcribed_RNA"/>
</dbReference>
<dbReference type="AlphaFoldDB" id="A0A2P2JCG1"/>
<organism evidence="1">
    <name type="scientific">Rhizophora mucronata</name>
    <name type="common">Asiatic mangrove</name>
    <dbReference type="NCBI Taxonomy" id="61149"/>
    <lineage>
        <taxon>Eukaryota</taxon>
        <taxon>Viridiplantae</taxon>
        <taxon>Streptophyta</taxon>
        <taxon>Embryophyta</taxon>
        <taxon>Tracheophyta</taxon>
        <taxon>Spermatophyta</taxon>
        <taxon>Magnoliopsida</taxon>
        <taxon>eudicotyledons</taxon>
        <taxon>Gunneridae</taxon>
        <taxon>Pentapetalae</taxon>
        <taxon>rosids</taxon>
        <taxon>fabids</taxon>
        <taxon>Malpighiales</taxon>
        <taxon>Rhizophoraceae</taxon>
        <taxon>Rhizophora</taxon>
    </lineage>
</organism>
<reference evidence="1" key="1">
    <citation type="submission" date="2018-02" db="EMBL/GenBank/DDBJ databases">
        <title>Rhizophora mucronata_Transcriptome.</title>
        <authorList>
            <person name="Meera S.P."/>
            <person name="Sreeshan A."/>
            <person name="Augustine A."/>
        </authorList>
    </citation>
    <scope>NUCLEOTIDE SEQUENCE</scope>
    <source>
        <tissue evidence="1">Leaf</tissue>
    </source>
</reference>